<dbReference type="InterPro" id="IPR023996">
    <property type="entry name" value="TonB-dep_OMP_SusC/RagA"/>
</dbReference>
<dbReference type="SUPFAM" id="SSF49464">
    <property type="entry name" value="Carboxypeptidase regulatory domain-like"/>
    <property type="match status" value="1"/>
</dbReference>
<proteinExistence type="inferred from homology"/>
<dbReference type="Pfam" id="PF13715">
    <property type="entry name" value="CarbopepD_reg_2"/>
    <property type="match status" value="1"/>
</dbReference>
<keyword evidence="3 8" id="KW-1134">Transmembrane beta strand</keyword>
<dbReference type="KEGG" id="ffa:FFWV33_14685"/>
<accession>A0A2S1LFZ8</accession>
<evidence type="ECO:0000313" key="13">
    <source>
        <dbReference type="EMBL" id="AWG22684.1"/>
    </source>
</evidence>
<dbReference type="InterPro" id="IPR039426">
    <property type="entry name" value="TonB-dep_rcpt-like"/>
</dbReference>
<feature type="domain" description="TonB-dependent receptor plug" evidence="12">
    <location>
        <begin position="119"/>
        <end position="225"/>
    </location>
</feature>
<comment type="similarity">
    <text evidence="8 9">Belongs to the TonB-dependent receptor family.</text>
</comment>
<keyword evidence="7 8" id="KW-0998">Cell outer membrane</keyword>
<dbReference type="InterPro" id="IPR037066">
    <property type="entry name" value="Plug_dom_sf"/>
</dbReference>
<evidence type="ECO:0000256" key="7">
    <source>
        <dbReference type="ARBA" id="ARBA00023237"/>
    </source>
</evidence>
<feature type="domain" description="TonB-dependent receptor-like beta-barrel" evidence="11">
    <location>
        <begin position="408"/>
        <end position="797"/>
    </location>
</feature>
<dbReference type="Pfam" id="PF07715">
    <property type="entry name" value="Plug"/>
    <property type="match status" value="1"/>
</dbReference>
<keyword evidence="4 8" id="KW-0812">Transmembrane</keyword>
<dbReference type="EMBL" id="CP020918">
    <property type="protein sequence ID" value="AWG22684.1"/>
    <property type="molecule type" value="Genomic_DNA"/>
</dbReference>
<dbReference type="Proteomes" id="UP000244527">
    <property type="component" value="Chromosome"/>
</dbReference>
<dbReference type="NCBIfam" id="TIGR04057">
    <property type="entry name" value="SusC_RagA_signa"/>
    <property type="match status" value="1"/>
</dbReference>
<dbReference type="SUPFAM" id="SSF56935">
    <property type="entry name" value="Porins"/>
    <property type="match status" value="1"/>
</dbReference>
<dbReference type="Pfam" id="PF00593">
    <property type="entry name" value="TonB_dep_Rec_b-barrel"/>
    <property type="match status" value="1"/>
</dbReference>
<evidence type="ECO:0000256" key="6">
    <source>
        <dbReference type="ARBA" id="ARBA00023136"/>
    </source>
</evidence>
<dbReference type="NCBIfam" id="TIGR04056">
    <property type="entry name" value="OMP_RagA_SusC"/>
    <property type="match status" value="1"/>
</dbReference>
<dbReference type="Gene3D" id="2.40.170.20">
    <property type="entry name" value="TonB-dependent receptor, beta-barrel domain"/>
    <property type="match status" value="1"/>
</dbReference>
<evidence type="ECO:0000256" key="10">
    <source>
        <dbReference type="SAM" id="SignalP"/>
    </source>
</evidence>
<keyword evidence="6 8" id="KW-0472">Membrane</keyword>
<evidence type="ECO:0000256" key="4">
    <source>
        <dbReference type="ARBA" id="ARBA00022692"/>
    </source>
</evidence>
<dbReference type="OrthoDB" id="9768177at2"/>
<keyword evidence="2 8" id="KW-0813">Transport</keyword>
<dbReference type="InterPro" id="IPR012910">
    <property type="entry name" value="Plug_dom"/>
</dbReference>
<comment type="subcellular location">
    <subcellularLocation>
        <location evidence="1 8">Cell outer membrane</location>
        <topology evidence="1 8">Multi-pass membrane protein</topology>
    </subcellularLocation>
</comment>
<evidence type="ECO:0000313" key="14">
    <source>
        <dbReference type="Proteomes" id="UP000244527"/>
    </source>
</evidence>
<evidence type="ECO:0000256" key="2">
    <source>
        <dbReference type="ARBA" id="ARBA00022448"/>
    </source>
</evidence>
<evidence type="ECO:0000256" key="9">
    <source>
        <dbReference type="RuleBase" id="RU003357"/>
    </source>
</evidence>
<evidence type="ECO:0000256" key="3">
    <source>
        <dbReference type="ARBA" id="ARBA00022452"/>
    </source>
</evidence>
<reference evidence="13 14" key="1">
    <citation type="submission" date="2017-04" db="EMBL/GenBank/DDBJ databases">
        <title>Compelte genome sequence of WV33.</title>
        <authorList>
            <person name="Lee P.C."/>
        </authorList>
    </citation>
    <scope>NUCLEOTIDE SEQUENCE [LARGE SCALE GENOMIC DNA]</scope>
    <source>
        <strain evidence="13 14">WV33</strain>
    </source>
</reference>
<dbReference type="Gene3D" id="2.170.130.10">
    <property type="entry name" value="TonB-dependent receptor, plug domain"/>
    <property type="match status" value="1"/>
</dbReference>
<evidence type="ECO:0000256" key="8">
    <source>
        <dbReference type="PROSITE-ProRule" id="PRU01360"/>
    </source>
</evidence>
<dbReference type="InterPro" id="IPR008969">
    <property type="entry name" value="CarboxyPept-like_regulatory"/>
</dbReference>
<evidence type="ECO:0000259" key="11">
    <source>
        <dbReference type="Pfam" id="PF00593"/>
    </source>
</evidence>
<dbReference type="InterPro" id="IPR036942">
    <property type="entry name" value="Beta-barrel_TonB_sf"/>
</dbReference>
<dbReference type="Gene3D" id="2.60.40.1120">
    <property type="entry name" value="Carboxypeptidase-like, regulatory domain"/>
    <property type="match status" value="1"/>
</dbReference>
<protein>
    <submittedName>
        <fullName evidence="13">SusC/RagA family TonB-linked outer membrane protein</fullName>
    </submittedName>
</protein>
<sequence>MKKKNGFWKKTFPIMFFLLCFCVMNAQRKVSGQVKDDTGFPLPGVSVLVSGTKIGVISDIDGKYAIMAKDTDALSFSYVGFKTQKKTVGSATQINIVLATDSKVLDEVVINVGYGKQKVKEVTGAVVQVKSDIIDRAPVSDISEAIQGRVAGVNVQAASGRPGEAANIQIRGVGSLLGKLEPLYVVDGVPYESNPNIAPDQVETMDILKDGAAAAVYGVRASNGVILITTKRGKPGNVSVNLSTYTGIQNIYSGTPLMNTQQQLFADFTVQPVLNGGNLPGYFILTPELLNYDTNFVKDVQNNNAILRNYNLGISGGTKDLSLNFNTSYNDQDGVLINSGFDRLSSRLNAQFTKGKFKAFATIGLTEENRQQEPFGLYEYSIGQKPWQLPLGDLSISGDNVVTIPVDNTIYFGFLAKQLQNTDERKVSSSNIAVNLEYEFLKGLTYKISLSKNKYDYQRKFFIPSYLIYGLDGKLNATASTLQAQLTEEYTFTERNVIENMLNYNVKFGKHSLTATAVSSYEDFNSKQLTIGAIGFPTNDTQEIGQGQQFKSPTSFVNTYTLAGLLGRFQYSYDERYLFSASIRRDGSSKFLNNRYATFPSVSAGWNISEEKFFKNSFLGKNVGSLKLRASYAQLGNQDVQPYTASTQIETGVNYLFGLNETLSSGLIQRRYSNPDLKWETSSSKNIGIDLAMFRNKLTFNADIYSNDKQDMLLPYQTPPSAGTSQPNAETVYNPIFINAGKMTNKGIEIALGYKNQLKNGLKYDISSTFTKNVNNIVDLNGIDRGYPNGRPTVSLGDGIDQTTFFAVGHEAGAFFLLQNDGVIKTDEQLTEYKKINPTAVKGDMMYKDVSGANGVADGKIDENDRVYSGSGQAAFEAGLNVDLKYKNFDLSVQSYLSYGAELFNGARFFAYTQGRHLDQFSQWSPQNPNSDIPSFKNSQSSESIRARSDYWLEDGTYLRIRNITIGYSLPKELLDKVKVGSVRLYVTGFNPFTFTKYTGYDPEVGGNGISTRGVDKGNYPVARRFVLGAQVKF</sequence>
<organism evidence="13 14">
    <name type="scientific">Flavobacterium faecale</name>
    <dbReference type="NCBI Taxonomy" id="1355330"/>
    <lineage>
        <taxon>Bacteria</taxon>
        <taxon>Pseudomonadati</taxon>
        <taxon>Bacteroidota</taxon>
        <taxon>Flavobacteriia</taxon>
        <taxon>Flavobacteriales</taxon>
        <taxon>Flavobacteriaceae</taxon>
        <taxon>Flavobacterium</taxon>
    </lineage>
</organism>
<feature type="chain" id="PRO_5015746941" evidence="10">
    <location>
        <begin position="27"/>
        <end position="1034"/>
    </location>
</feature>
<dbReference type="GO" id="GO:0009279">
    <property type="term" value="C:cell outer membrane"/>
    <property type="evidence" value="ECO:0007669"/>
    <property type="project" value="UniProtKB-SubCell"/>
</dbReference>
<evidence type="ECO:0000256" key="5">
    <source>
        <dbReference type="ARBA" id="ARBA00023077"/>
    </source>
</evidence>
<feature type="signal peptide" evidence="10">
    <location>
        <begin position="1"/>
        <end position="26"/>
    </location>
</feature>
<gene>
    <name evidence="13" type="ORF">FFWV33_14685</name>
</gene>
<dbReference type="InterPro" id="IPR000531">
    <property type="entry name" value="Beta-barrel_TonB"/>
</dbReference>
<evidence type="ECO:0000256" key="1">
    <source>
        <dbReference type="ARBA" id="ARBA00004571"/>
    </source>
</evidence>
<keyword evidence="10" id="KW-0732">Signal</keyword>
<dbReference type="InterPro" id="IPR023997">
    <property type="entry name" value="TonB-dep_OMP_SusC/RagA_CS"/>
</dbReference>
<keyword evidence="5 9" id="KW-0798">TonB box</keyword>
<evidence type="ECO:0000259" key="12">
    <source>
        <dbReference type="Pfam" id="PF07715"/>
    </source>
</evidence>
<name>A0A2S1LFZ8_9FLAO</name>
<dbReference type="AlphaFoldDB" id="A0A2S1LFZ8"/>
<keyword evidence="14" id="KW-1185">Reference proteome</keyword>
<dbReference type="PROSITE" id="PS52016">
    <property type="entry name" value="TONB_DEPENDENT_REC_3"/>
    <property type="match status" value="1"/>
</dbReference>